<dbReference type="EMBL" id="GDJX01003896">
    <property type="protein sequence ID" value="JAT64040.1"/>
    <property type="molecule type" value="Transcribed_RNA"/>
</dbReference>
<dbReference type="AlphaFoldDB" id="A0A1D1ZAW5"/>
<evidence type="ECO:0000256" key="2">
    <source>
        <dbReference type="ARBA" id="ARBA00022670"/>
    </source>
</evidence>
<keyword evidence="4" id="KW-0378">Hydrolase</keyword>
<dbReference type="Gene3D" id="1.20.120.980">
    <property type="entry name" value="Serine carboxypeptidase S28, SKS domain"/>
    <property type="match status" value="1"/>
</dbReference>
<keyword evidence="3 6" id="KW-0732">Signal</keyword>
<feature type="non-terminal residue" evidence="7">
    <location>
        <position position="1"/>
    </location>
</feature>
<dbReference type="InterPro" id="IPR029058">
    <property type="entry name" value="AB_hydrolase_fold"/>
</dbReference>
<dbReference type="GO" id="GO:0004180">
    <property type="term" value="F:carboxypeptidase activity"/>
    <property type="evidence" value="ECO:0007669"/>
    <property type="project" value="UniProtKB-KW"/>
</dbReference>
<protein>
    <submittedName>
        <fullName evidence="7">Lysosomal Pro-X carboxypeptidase</fullName>
    </submittedName>
</protein>
<dbReference type="InterPro" id="IPR008758">
    <property type="entry name" value="Peptidase_S28"/>
</dbReference>
<dbReference type="GO" id="GO:0006508">
    <property type="term" value="P:proteolysis"/>
    <property type="evidence" value="ECO:0007669"/>
    <property type="project" value="UniProtKB-KW"/>
</dbReference>
<dbReference type="SUPFAM" id="SSF53474">
    <property type="entry name" value="alpha/beta-Hydrolases"/>
    <property type="match status" value="1"/>
</dbReference>
<evidence type="ECO:0000256" key="5">
    <source>
        <dbReference type="ARBA" id="ARBA00023180"/>
    </source>
</evidence>
<feature type="signal peptide" evidence="6">
    <location>
        <begin position="1"/>
        <end position="31"/>
    </location>
</feature>
<organism evidence="7">
    <name type="scientific">Anthurium amnicola</name>
    <dbReference type="NCBI Taxonomy" id="1678845"/>
    <lineage>
        <taxon>Eukaryota</taxon>
        <taxon>Viridiplantae</taxon>
        <taxon>Streptophyta</taxon>
        <taxon>Embryophyta</taxon>
        <taxon>Tracheophyta</taxon>
        <taxon>Spermatophyta</taxon>
        <taxon>Magnoliopsida</taxon>
        <taxon>Liliopsida</taxon>
        <taxon>Araceae</taxon>
        <taxon>Pothoideae</taxon>
        <taxon>Potheae</taxon>
        <taxon>Anthurium</taxon>
    </lineage>
</organism>
<keyword evidence="5" id="KW-0325">Glycoprotein</keyword>
<keyword evidence="2" id="KW-0645">Protease</keyword>
<evidence type="ECO:0000256" key="1">
    <source>
        <dbReference type="ARBA" id="ARBA00011079"/>
    </source>
</evidence>
<proteinExistence type="inferred from homology"/>
<evidence type="ECO:0000256" key="4">
    <source>
        <dbReference type="ARBA" id="ARBA00022801"/>
    </source>
</evidence>
<evidence type="ECO:0000256" key="3">
    <source>
        <dbReference type="ARBA" id="ARBA00022729"/>
    </source>
</evidence>
<sequence length="502" mass="57140">TTSTKMNHLHLSSSWLLLLLLLLLLHLLCTAAGGEHHSGMQLPLFGQVGPGWVREIYRQRLDHFSYTPKMDSEFFHQRYLVNTRYWNSSGWNGKPPIIVYTGGEWDITEDLEGEAYLMHVASRSGALVVYMEHRYYGESNPFGSHDEAYMNSSTLGYLSVAQALADFAEITMHVMKSHCPIATCPVIATGCSYGGMVAAWFRLKYPHLVVGALASSAPVLFPNGKLVSRPGFYDTISRVFRDVSRLCYDTIKASWAAMDQYANKVDTSVFQSFFNICDPYNGVEDLKIFLYRMYNTMTQYDDPFDPKPERFCRGVTKARTADVLSRLKAGLDEYYPNQPCLNLTITENNPTVGLNNRIIELSPGTTLGWEWQKCTEMIFPIGSHGNITMFETFYYDYVADRDECWRKNRVMPRPQWIPTTFNISSHLDGFAGNIIFSNGLRDPYSSEGVLSDISSTIIALVTQRGSHCTDMNAPRPDDPQWLIDQRKREMSIMEGWIMNYIP</sequence>
<keyword evidence="7" id="KW-0121">Carboxypeptidase</keyword>
<dbReference type="Pfam" id="PF05577">
    <property type="entry name" value="Peptidase_S28"/>
    <property type="match status" value="1"/>
</dbReference>
<dbReference type="PANTHER" id="PTHR11010:SF96">
    <property type="entry name" value="LYSOSOMAL PRO-X CARBOXYPEPTIDASE-LIKE ISOFORM X1"/>
    <property type="match status" value="1"/>
</dbReference>
<dbReference type="Gene3D" id="3.40.50.1820">
    <property type="entry name" value="alpha/beta hydrolase"/>
    <property type="match status" value="1"/>
</dbReference>
<dbReference type="InterPro" id="IPR042269">
    <property type="entry name" value="Ser_carbopepase_S28_SKS"/>
</dbReference>
<reference evidence="7" key="1">
    <citation type="submission" date="2015-07" db="EMBL/GenBank/DDBJ databases">
        <title>Transcriptome Assembly of Anthurium amnicola.</title>
        <authorList>
            <person name="Suzuki J."/>
        </authorList>
    </citation>
    <scope>NUCLEOTIDE SEQUENCE</scope>
</reference>
<dbReference type="GO" id="GO:0070008">
    <property type="term" value="F:serine-type exopeptidase activity"/>
    <property type="evidence" value="ECO:0007669"/>
    <property type="project" value="InterPro"/>
</dbReference>
<dbReference type="GO" id="GO:0008239">
    <property type="term" value="F:dipeptidyl-peptidase activity"/>
    <property type="evidence" value="ECO:0007669"/>
    <property type="project" value="TreeGrafter"/>
</dbReference>
<evidence type="ECO:0000256" key="6">
    <source>
        <dbReference type="SAM" id="SignalP"/>
    </source>
</evidence>
<gene>
    <name evidence="7" type="primary">Prcp_2</name>
    <name evidence="7" type="ORF">g.122064</name>
</gene>
<feature type="chain" id="PRO_5008900870" evidence="6">
    <location>
        <begin position="32"/>
        <end position="502"/>
    </location>
</feature>
<name>A0A1D1ZAW5_9ARAE</name>
<comment type="similarity">
    <text evidence="1">Belongs to the peptidase S28 family.</text>
</comment>
<dbReference type="PANTHER" id="PTHR11010">
    <property type="entry name" value="PROTEASE S28 PRO-X CARBOXYPEPTIDASE-RELATED"/>
    <property type="match status" value="1"/>
</dbReference>
<accession>A0A1D1ZAW5</accession>
<evidence type="ECO:0000313" key="7">
    <source>
        <dbReference type="EMBL" id="JAT64040.1"/>
    </source>
</evidence>